<sequence length="537" mass="61029">MGLELAITHLISSNLPPSIFEKQVTRTVIENLNSKLHSFDVELAKLVSLLEETRRARAEVHDTLRMHQAILHPVRTLPPEILSKIFIHCLPDNNWNEVVEQTPNRPTPSEAPLLLTQICRSWRTIALGTSRLWTTLKIDIRTQGTAAVWHRQRIFLPSWITRSGRLPLVVSIFILGEISYSLLEHRLLREILAQSSHRWKELHWICYSPRQIQNFVIPFLAAHMGLFPALETCSIVSHNAAVKIHQAMIGRPDMRFFATLPKLRKFRVDVAATCRWSDLPLHRLTSLCIGGDSKSPLCIKVTECFQILTLCPHLEAFSVSCGIADYVAQDGDPLIEHLCLKVLRIVFLDFLFKRLALRVLQFLDLWSLCPTNRWGCRGGFTEFVEHTNGSLRHVTIRGAEIDYVDFMPSLRHCQNVRSLVISVKYLDDAFLSLFKPQQGAQLPLEHLTRLQLTGVLGTPGEVNKPSTLNYFRLRCRGLLSRALPFLNGEPIKQLMFYRRNGLDCQVDAEVIGTSTWSLFAPNGSVSFVPVMKSAVGF</sequence>
<organism evidence="1 2">
    <name type="scientific">Gymnopilus junonius</name>
    <name type="common">Spectacular rustgill mushroom</name>
    <name type="synonym">Gymnopilus spectabilis subsp. junonius</name>
    <dbReference type="NCBI Taxonomy" id="109634"/>
    <lineage>
        <taxon>Eukaryota</taxon>
        <taxon>Fungi</taxon>
        <taxon>Dikarya</taxon>
        <taxon>Basidiomycota</taxon>
        <taxon>Agaricomycotina</taxon>
        <taxon>Agaricomycetes</taxon>
        <taxon>Agaricomycetidae</taxon>
        <taxon>Agaricales</taxon>
        <taxon>Agaricineae</taxon>
        <taxon>Hymenogastraceae</taxon>
        <taxon>Gymnopilus</taxon>
    </lineage>
</organism>
<dbReference type="SUPFAM" id="SSF52047">
    <property type="entry name" value="RNI-like"/>
    <property type="match status" value="1"/>
</dbReference>
<name>A0A9P5NAQ4_GYMJU</name>
<evidence type="ECO:0000313" key="1">
    <source>
        <dbReference type="EMBL" id="KAF8872440.1"/>
    </source>
</evidence>
<protein>
    <recommendedName>
        <fullName evidence="3">F-box domain-containing protein</fullName>
    </recommendedName>
</protein>
<proteinExistence type="predicted"/>
<evidence type="ECO:0000313" key="2">
    <source>
        <dbReference type="Proteomes" id="UP000724874"/>
    </source>
</evidence>
<dbReference type="Gene3D" id="1.20.1280.50">
    <property type="match status" value="1"/>
</dbReference>
<keyword evidence="2" id="KW-1185">Reference proteome</keyword>
<dbReference type="EMBL" id="JADNYJ010000267">
    <property type="protein sequence ID" value="KAF8872440.1"/>
    <property type="molecule type" value="Genomic_DNA"/>
</dbReference>
<dbReference type="AlphaFoldDB" id="A0A9P5NAQ4"/>
<dbReference type="OrthoDB" id="3365698at2759"/>
<comment type="caution">
    <text evidence="1">The sequence shown here is derived from an EMBL/GenBank/DDBJ whole genome shotgun (WGS) entry which is preliminary data.</text>
</comment>
<dbReference type="Proteomes" id="UP000724874">
    <property type="component" value="Unassembled WGS sequence"/>
</dbReference>
<gene>
    <name evidence="1" type="ORF">CPB84DRAFT_1799594</name>
</gene>
<reference evidence="1" key="1">
    <citation type="submission" date="2020-11" db="EMBL/GenBank/DDBJ databases">
        <authorList>
            <consortium name="DOE Joint Genome Institute"/>
            <person name="Ahrendt S."/>
            <person name="Riley R."/>
            <person name="Andreopoulos W."/>
            <person name="LaButti K."/>
            <person name="Pangilinan J."/>
            <person name="Ruiz-duenas F.J."/>
            <person name="Barrasa J.M."/>
            <person name="Sanchez-Garcia M."/>
            <person name="Camarero S."/>
            <person name="Miyauchi S."/>
            <person name="Serrano A."/>
            <person name="Linde D."/>
            <person name="Babiker R."/>
            <person name="Drula E."/>
            <person name="Ayuso-Fernandez I."/>
            <person name="Pacheco R."/>
            <person name="Padilla G."/>
            <person name="Ferreira P."/>
            <person name="Barriuso J."/>
            <person name="Kellner H."/>
            <person name="Castanera R."/>
            <person name="Alfaro M."/>
            <person name="Ramirez L."/>
            <person name="Pisabarro A.G."/>
            <person name="Kuo A."/>
            <person name="Tritt A."/>
            <person name="Lipzen A."/>
            <person name="He G."/>
            <person name="Yan M."/>
            <person name="Ng V."/>
            <person name="Cullen D."/>
            <person name="Martin F."/>
            <person name="Rosso M.-N."/>
            <person name="Henrissat B."/>
            <person name="Hibbett D."/>
            <person name="Martinez A.T."/>
            <person name="Grigoriev I.V."/>
        </authorList>
    </citation>
    <scope>NUCLEOTIDE SEQUENCE</scope>
    <source>
        <strain evidence="1">AH 44721</strain>
    </source>
</reference>
<evidence type="ECO:0008006" key="3">
    <source>
        <dbReference type="Google" id="ProtNLM"/>
    </source>
</evidence>
<accession>A0A9P5NAQ4</accession>